<comment type="catalytic activity">
    <reaction evidence="13">
        <text>hydrogencarbonate + NH4(+) + 2 ATP = carbamoyl phosphate + 2 ADP + phosphate + 2 H(+)</text>
        <dbReference type="Rhea" id="RHEA:18029"/>
        <dbReference type="ChEBI" id="CHEBI:15378"/>
        <dbReference type="ChEBI" id="CHEBI:17544"/>
        <dbReference type="ChEBI" id="CHEBI:28938"/>
        <dbReference type="ChEBI" id="CHEBI:30616"/>
        <dbReference type="ChEBI" id="CHEBI:43474"/>
        <dbReference type="ChEBI" id="CHEBI:58228"/>
        <dbReference type="ChEBI" id="CHEBI:456216"/>
        <dbReference type="EC" id="6.3.4.16"/>
    </reaction>
</comment>
<evidence type="ECO:0000256" key="13">
    <source>
        <dbReference type="ARBA" id="ARBA00047359"/>
    </source>
</evidence>
<dbReference type="PANTHER" id="PTHR11405:SF53">
    <property type="entry name" value="CARBAMOYL-PHOSPHATE SYNTHASE [AMMONIA], MITOCHONDRIAL"/>
    <property type="match status" value="1"/>
</dbReference>
<dbReference type="GO" id="GO:0044205">
    <property type="term" value="P:'de novo' UMP biosynthetic process"/>
    <property type="evidence" value="ECO:0007669"/>
    <property type="project" value="UniProtKB-UniPathway"/>
</dbReference>
<dbReference type="PRINTS" id="PR00098">
    <property type="entry name" value="CPSASE"/>
</dbReference>
<dbReference type="PROSITE" id="PS51855">
    <property type="entry name" value="MGS"/>
    <property type="match status" value="1"/>
</dbReference>
<feature type="domain" description="MGS-like" evidence="16">
    <location>
        <begin position="143"/>
        <end position="239"/>
    </location>
</feature>
<dbReference type="GO" id="GO:0005737">
    <property type="term" value="C:cytoplasm"/>
    <property type="evidence" value="ECO:0007669"/>
    <property type="project" value="TreeGrafter"/>
</dbReference>
<evidence type="ECO:0000256" key="6">
    <source>
        <dbReference type="ARBA" id="ARBA00022723"/>
    </source>
</evidence>
<organism evidence="17">
    <name type="scientific">marine sediment metagenome</name>
    <dbReference type="NCBI Taxonomy" id="412755"/>
    <lineage>
        <taxon>unclassified sequences</taxon>
        <taxon>metagenomes</taxon>
        <taxon>ecological metagenomes</taxon>
    </lineage>
</organism>
<dbReference type="SMART" id="SM00851">
    <property type="entry name" value="MGS"/>
    <property type="match status" value="1"/>
</dbReference>
<comment type="caution">
    <text evidence="17">The sequence shown here is derived from an EMBL/GenBank/DDBJ whole genome shotgun (WGS) entry which is preliminary data.</text>
</comment>
<dbReference type="UniPathway" id="UPA00070">
    <property type="reaction ID" value="UER00115"/>
</dbReference>
<gene>
    <name evidence="17" type="ORF">S01H1_74568</name>
</gene>
<keyword evidence="5" id="KW-0028">Amino-acid biosynthesis</keyword>
<keyword evidence="4" id="KW-0436">Ligase</keyword>
<keyword evidence="7" id="KW-0677">Repeat</keyword>
<keyword evidence="10" id="KW-0460">Magnesium</keyword>
<keyword evidence="11" id="KW-0665">Pyrimidine biosynthesis</keyword>
<keyword evidence="12" id="KW-0464">Manganese</keyword>
<dbReference type="InterPro" id="IPR005483">
    <property type="entry name" value="CPSase_dom"/>
</dbReference>
<evidence type="ECO:0000256" key="5">
    <source>
        <dbReference type="ARBA" id="ARBA00022605"/>
    </source>
</evidence>
<evidence type="ECO:0000256" key="10">
    <source>
        <dbReference type="ARBA" id="ARBA00022842"/>
    </source>
</evidence>
<evidence type="ECO:0000256" key="12">
    <source>
        <dbReference type="ARBA" id="ARBA00023211"/>
    </source>
</evidence>
<dbReference type="FunFam" id="3.30.470.20:FF:000026">
    <property type="entry name" value="Carbamoyl-phosphate synthase large chain"/>
    <property type="match status" value="1"/>
</dbReference>
<dbReference type="GO" id="GO:0004088">
    <property type="term" value="F:carbamoyl-phosphate synthase (glutamine-hydrolyzing) activity"/>
    <property type="evidence" value="ECO:0007669"/>
    <property type="project" value="UniProtKB-EC"/>
</dbReference>
<reference evidence="17" key="1">
    <citation type="journal article" date="2014" name="Front. Microbiol.">
        <title>High frequency of phylogenetically diverse reductive dehalogenase-homologous genes in deep subseafloor sedimentary metagenomes.</title>
        <authorList>
            <person name="Kawai M."/>
            <person name="Futagami T."/>
            <person name="Toyoda A."/>
            <person name="Takaki Y."/>
            <person name="Nishi S."/>
            <person name="Hori S."/>
            <person name="Arai W."/>
            <person name="Tsubouchi T."/>
            <person name="Morono Y."/>
            <person name="Uchiyama I."/>
            <person name="Ito T."/>
            <person name="Fujiyama A."/>
            <person name="Inagaki F."/>
            <person name="Takami H."/>
        </authorList>
    </citation>
    <scope>NUCLEOTIDE SEQUENCE</scope>
    <source>
        <strain evidence="17">Expedition CK06-06</strain>
    </source>
</reference>
<dbReference type="GO" id="GO:0005524">
    <property type="term" value="F:ATP binding"/>
    <property type="evidence" value="ECO:0007669"/>
    <property type="project" value="UniProtKB-KW"/>
</dbReference>
<dbReference type="CDD" id="cd01424">
    <property type="entry name" value="MGS_CPS_II"/>
    <property type="match status" value="1"/>
</dbReference>
<evidence type="ECO:0000256" key="1">
    <source>
        <dbReference type="ARBA" id="ARBA00005077"/>
    </source>
</evidence>
<evidence type="ECO:0000259" key="15">
    <source>
        <dbReference type="PROSITE" id="PS50975"/>
    </source>
</evidence>
<dbReference type="Gene3D" id="3.40.50.1380">
    <property type="entry name" value="Methylglyoxal synthase-like domain"/>
    <property type="match status" value="1"/>
</dbReference>
<evidence type="ECO:0000256" key="2">
    <source>
        <dbReference type="ARBA" id="ARBA00009799"/>
    </source>
</evidence>
<evidence type="ECO:0000256" key="7">
    <source>
        <dbReference type="ARBA" id="ARBA00022737"/>
    </source>
</evidence>
<dbReference type="InterPro" id="IPR033937">
    <property type="entry name" value="MGS_CPS_CarB"/>
</dbReference>
<feature type="domain" description="ATP-grasp" evidence="15">
    <location>
        <begin position="4"/>
        <end position="76"/>
    </location>
</feature>
<evidence type="ECO:0000313" key="17">
    <source>
        <dbReference type="EMBL" id="GAG37915.1"/>
    </source>
</evidence>
<feature type="non-terminal residue" evidence="17">
    <location>
        <position position="1"/>
    </location>
</feature>
<evidence type="ECO:0000259" key="16">
    <source>
        <dbReference type="PROSITE" id="PS51855"/>
    </source>
</evidence>
<dbReference type="Pfam" id="PF02142">
    <property type="entry name" value="MGS"/>
    <property type="match status" value="1"/>
</dbReference>
<dbReference type="PROSITE" id="PS00867">
    <property type="entry name" value="CPSASE_2"/>
    <property type="match status" value="1"/>
</dbReference>
<dbReference type="PROSITE" id="PS50975">
    <property type="entry name" value="ATP_GRASP"/>
    <property type="match status" value="1"/>
</dbReference>
<keyword evidence="8" id="KW-0547">Nucleotide-binding</keyword>
<comment type="pathway">
    <text evidence="1">Amino-acid biosynthesis; L-arginine biosynthesis; carbamoyl phosphate from bicarbonate: step 1/1.</text>
</comment>
<evidence type="ECO:0000256" key="11">
    <source>
        <dbReference type="ARBA" id="ARBA00022975"/>
    </source>
</evidence>
<dbReference type="GO" id="GO:0004087">
    <property type="term" value="F:carbamoyl-phosphate synthase (ammonia) activity"/>
    <property type="evidence" value="ECO:0007669"/>
    <property type="project" value="UniProtKB-EC"/>
</dbReference>
<dbReference type="Pfam" id="PF02786">
    <property type="entry name" value="CPSase_L_D2"/>
    <property type="match status" value="1"/>
</dbReference>
<comment type="catalytic activity">
    <reaction evidence="14">
        <text>hydrogencarbonate + L-glutamine + 2 ATP + H2O = carbamoyl phosphate + L-glutamate + 2 ADP + phosphate + 2 H(+)</text>
        <dbReference type="Rhea" id="RHEA:18633"/>
        <dbReference type="ChEBI" id="CHEBI:15377"/>
        <dbReference type="ChEBI" id="CHEBI:15378"/>
        <dbReference type="ChEBI" id="CHEBI:17544"/>
        <dbReference type="ChEBI" id="CHEBI:29985"/>
        <dbReference type="ChEBI" id="CHEBI:30616"/>
        <dbReference type="ChEBI" id="CHEBI:43474"/>
        <dbReference type="ChEBI" id="CHEBI:58228"/>
        <dbReference type="ChEBI" id="CHEBI:58359"/>
        <dbReference type="ChEBI" id="CHEBI:456216"/>
        <dbReference type="EC" id="6.3.5.5"/>
    </reaction>
</comment>
<dbReference type="InterPro" id="IPR036914">
    <property type="entry name" value="MGS-like_dom_sf"/>
</dbReference>
<dbReference type="PANTHER" id="PTHR11405">
    <property type="entry name" value="CARBAMOYLTRANSFERASE FAMILY MEMBER"/>
    <property type="match status" value="1"/>
</dbReference>
<evidence type="ECO:0000256" key="14">
    <source>
        <dbReference type="ARBA" id="ARBA00048816"/>
    </source>
</evidence>
<protein>
    <submittedName>
        <fullName evidence="17">Uncharacterized protein</fullName>
    </submittedName>
</protein>
<dbReference type="EMBL" id="BARS01049896">
    <property type="protein sequence ID" value="GAG37915.1"/>
    <property type="molecule type" value="Genomic_DNA"/>
</dbReference>
<comment type="similarity">
    <text evidence="2">Belongs to the CarB family.</text>
</comment>
<dbReference type="InterPro" id="IPR011607">
    <property type="entry name" value="MGS-like_dom"/>
</dbReference>
<evidence type="ECO:0000256" key="8">
    <source>
        <dbReference type="ARBA" id="ARBA00022741"/>
    </source>
</evidence>
<dbReference type="GO" id="GO:0006526">
    <property type="term" value="P:L-arginine biosynthetic process"/>
    <property type="evidence" value="ECO:0007669"/>
    <property type="project" value="UniProtKB-KW"/>
</dbReference>
<dbReference type="GO" id="GO:0046872">
    <property type="term" value="F:metal ion binding"/>
    <property type="evidence" value="ECO:0007669"/>
    <property type="project" value="UniProtKB-KW"/>
</dbReference>
<dbReference type="Gene3D" id="3.30.470.20">
    <property type="entry name" value="ATP-grasp fold, B domain"/>
    <property type="match status" value="1"/>
</dbReference>
<keyword evidence="9" id="KW-0067">ATP-binding</keyword>
<dbReference type="SUPFAM" id="SSF52335">
    <property type="entry name" value="Methylglyoxal synthase-like"/>
    <property type="match status" value="1"/>
</dbReference>
<dbReference type="AlphaFoldDB" id="X0X4G6"/>
<accession>X0X4G6</accession>
<sequence length="239" mass="26414">VLPPHTLSDSIIRKIKENTYVLARELNVKGLLNIQYAVRDGVVYVLEVNPRASRTIPFVSKSTGIAWAKIATKVMLGKGLKELGVTKEITTSHIAVKESVFPFIKFPGVDAILGPEMKSTGEVMGIDSTFGLAYAKSQLGAGQRLPLKGNVLITVRDEDKRKAMFIAKKLVDLGFKIFATRGTAKLLRQNGLKVKSVWKLHDKRPHIVDMLKNGEVHLIINTPYGKITKKDETIIRSTA</sequence>
<keyword evidence="6" id="KW-0479">Metal-binding</keyword>
<keyword evidence="3" id="KW-0055">Arginine biosynthesis</keyword>
<dbReference type="InterPro" id="IPR011761">
    <property type="entry name" value="ATP-grasp"/>
</dbReference>
<name>X0X4G6_9ZZZZ</name>
<dbReference type="SUPFAM" id="SSF56059">
    <property type="entry name" value="Glutathione synthetase ATP-binding domain-like"/>
    <property type="match status" value="1"/>
</dbReference>
<dbReference type="GO" id="GO:0006541">
    <property type="term" value="P:glutamine metabolic process"/>
    <property type="evidence" value="ECO:0007669"/>
    <property type="project" value="TreeGrafter"/>
</dbReference>
<evidence type="ECO:0000256" key="3">
    <source>
        <dbReference type="ARBA" id="ARBA00022571"/>
    </source>
</evidence>
<evidence type="ECO:0000256" key="4">
    <source>
        <dbReference type="ARBA" id="ARBA00022598"/>
    </source>
</evidence>
<proteinExistence type="inferred from homology"/>
<feature type="non-terminal residue" evidence="17">
    <location>
        <position position="239"/>
    </location>
</feature>
<evidence type="ECO:0000256" key="9">
    <source>
        <dbReference type="ARBA" id="ARBA00022840"/>
    </source>
</evidence>
<dbReference type="InterPro" id="IPR005479">
    <property type="entry name" value="CPAse_ATP-bd"/>
</dbReference>